<reference evidence="5 6" key="1">
    <citation type="submission" date="2019-06" db="EMBL/GenBank/DDBJ databases">
        <title>Rhodococcus spaelei sp. nov., isolated from a cave.</title>
        <authorList>
            <person name="Lee S.D."/>
        </authorList>
    </citation>
    <scope>NUCLEOTIDE SEQUENCE [LARGE SCALE GENOMIC DNA]</scope>
    <source>
        <strain evidence="5 6">C9-5</strain>
    </source>
</reference>
<protein>
    <submittedName>
        <fullName evidence="5">Cytochrome P450</fullName>
    </submittedName>
</protein>
<dbReference type="GO" id="GO:0005506">
    <property type="term" value="F:iron ion binding"/>
    <property type="evidence" value="ECO:0007669"/>
    <property type="project" value="InterPro"/>
</dbReference>
<dbReference type="EMBL" id="VIGH01000004">
    <property type="protein sequence ID" value="TQF69076.1"/>
    <property type="molecule type" value="Genomic_DNA"/>
</dbReference>
<keyword evidence="6" id="KW-1185">Reference proteome</keyword>
<dbReference type="GO" id="GO:0004497">
    <property type="term" value="F:monooxygenase activity"/>
    <property type="evidence" value="ECO:0007669"/>
    <property type="project" value="UniProtKB-KW"/>
</dbReference>
<sequence length="445" mass="49153">MDQRTAPPHPRPVALHAAVGALDLDRYLRWRRDRDGDPFRLAIPSFGETLFTGTADGAEELFRLSPGLSTPPLPNPIDPLVGANSLILLAGDRHRRERRLMLPALHGNRMREYGQIAVDAAREEMNGWVPGVPIRVRECARAVTLTVIVRAVFGVTDRTRRDEYARVVTGFLASYGLPLVLAPALRRPLRGRGLWSRFVAQRSRFDALLAEEVRGRRERGGTGGDILTMLMDARYEDGTGIDSADLVEELRTLLVAGHETTATSVTWALCHLHREPRVRARLLAELDAARPDPAPGDLAALPYLGAVCQEVLRLHPAVPVVLRRMTGPAVLRGVRLDAGDTAGVALGLLHSDTSVFPDPGRFDPDRFLGRHHSPYEYAPFGGGHRRCVGAAFAEYEMRIVLGTIMSEARLRMPDRDRRRPPPVAVPHDIATGPRRPVVLDYLGPR</sequence>
<comment type="similarity">
    <text evidence="2 4">Belongs to the cytochrome P450 family.</text>
</comment>
<dbReference type="InterPro" id="IPR002401">
    <property type="entry name" value="Cyt_P450_E_grp-I"/>
</dbReference>
<accession>A0A541B9R8</accession>
<dbReference type="PRINTS" id="PR00463">
    <property type="entry name" value="EP450I"/>
</dbReference>
<name>A0A541B9R8_9NOCA</name>
<evidence type="ECO:0000256" key="2">
    <source>
        <dbReference type="ARBA" id="ARBA00010617"/>
    </source>
</evidence>
<keyword evidence="4" id="KW-0560">Oxidoreductase</keyword>
<dbReference type="RefSeq" id="WP_142098530.1">
    <property type="nucleotide sequence ID" value="NZ_VIGH01000004.1"/>
</dbReference>
<keyword evidence="3 4" id="KW-0408">Iron</keyword>
<dbReference type="PROSITE" id="PS00086">
    <property type="entry name" value="CYTOCHROME_P450"/>
    <property type="match status" value="1"/>
</dbReference>
<dbReference type="GO" id="GO:0016705">
    <property type="term" value="F:oxidoreductase activity, acting on paired donors, with incorporation or reduction of molecular oxygen"/>
    <property type="evidence" value="ECO:0007669"/>
    <property type="project" value="InterPro"/>
</dbReference>
<evidence type="ECO:0000256" key="1">
    <source>
        <dbReference type="ARBA" id="ARBA00001971"/>
    </source>
</evidence>
<evidence type="ECO:0000313" key="6">
    <source>
        <dbReference type="Proteomes" id="UP000316256"/>
    </source>
</evidence>
<dbReference type="PRINTS" id="PR00385">
    <property type="entry name" value="P450"/>
</dbReference>
<feature type="binding site" description="axial binding residue" evidence="3">
    <location>
        <position position="387"/>
    </location>
    <ligand>
        <name>heme</name>
        <dbReference type="ChEBI" id="CHEBI:30413"/>
    </ligand>
    <ligandPart>
        <name>Fe</name>
        <dbReference type="ChEBI" id="CHEBI:18248"/>
    </ligandPart>
</feature>
<keyword evidence="4" id="KW-0503">Monooxygenase</keyword>
<gene>
    <name evidence="5" type="ORF">FK531_09880</name>
</gene>
<dbReference type="InterPro" id="IPR050121">
    <property type="entry name" value="Cytochrome_P450_monoxygenase"/>
</dbReference>
<dbReference type="PANTHER" id="PTHR24305:SF166">
    <property type="entry name" value="CYTOCHROME P450 12A4, MITOCHONDRIAL-RELATED"/>
    <property type="match status" value="1"/>
</dbReference>
<dbReference type="PANTHER" id="PTHR24305">
    <property type="entry name" value="CYTOCHROME P450"/>
    <property type="match status" value="1"/>
</dbReference>
<dbReference type="Gene3D" id="1.10.630.10">
    <property type="entry name" value="Cytochrome P450"/>
    <property type="match status" value="1"/>
</dbReference>
<dbReference type="InterPro" id="IPR017972">
    <property type="entry name" value="Cyt_P450_CS"/>
</dbReference>
<dbReference type="SUPFAM" id="SSF48264">
    <property type="entry name" value="Cytochrome P450"/>
    <property type="match status" value="1"/>
</dbReference>
<dbReference type="CDD" id="cd11053">
    <property type="entry name" value="CYP110-like"/>
    <property type="match status" value="1"/>
</dbReference>
<dbReference type="AlphaFoldDB" id="A0A541B9R8"/>
<organism evidence="5 6">
    <name type="scientific">Rhodococcus spelaei</name>
    <dbReference type="NCBI Taxonomy" id="2546320"/>
    <lineage>
        <taxon>Bacteria</taxon>
        <taxon>Bacillati</taxon>
        <taxon>Actinomycetota</taxon>
        <taxon>Actinomycetes</taxon>
        <taxon>Mycobacteriales</taxon>
        <taxon>Nocardiaceae</taxon>
        <taxon>Rhodococcus</taxon>
    </lineage>
</organism>
<proteinExistence type="inferred from homology"/>
<dbReference type="InterPro" id="IPR001128">
    <property type="entry name" value="Cyt_P450"/>
</dbReference>
<keyword evidence="3 4" id="KW-0349">Heme</keyword>
<comment type="caution">
    <text evidence="5">The sequence shown here is derived from an EMBL/GenBank/DDBJ whole genome shotgun (WGS) entry which is preliminary data.</text>
</comment>
<dbReference type="OrthoDB" id="7376058at2"/>
<comment type="cofactor">
    <cofactor evidence="1 3">
        <name>heme</name>
        <dbReference type="ChEBI" id="CHEBI:30413"/>
    </cofactor>
</comment>
<evidence type="ECO:0000256" key="3">
    <source>
        <dbReference type="PIRSR" id="PIRSR602401-1"/>
    </source>
</evidence>
<dbReference type="InterPro" id="IPR036396">
    <property type="entry name" value="Cyt_P450_sf"/>
</dbReference>
<dbReference type="Proteomes" id="UP000316256">
    <property type="component" value="Unassembled WGS sequence"/>
</dbReference>
<dbReference type="Pfam" id="PF00067">
    <property type="entry name" value="p450"/>
    <property type="match status" value="1"/>
</dbReference>
<dbReference type="GO" id="GO:0020037">
    <property type="term" value="F:heme binding"/>
    <property type="evidence" value="ECO:0007669"/>
    <property type="project" value="InterPro"/>
</dbReference>
<keyword evidence="3 4" id="KW-0479">Metal-binding</keyword>
<evidence type="ECO:0000313" key="5">
    <source>
        <dbReference type="EMBL" id="TQF69076.1"/>
    </source>
</evidence>
<evidence type="ECO:0000256" key="4">
    <source>
        <dbReference type="RuleBase" id="RU000461"/>
    </source>
</evidence>